<dbReference type="EMBL" id="FLQV01000693">
    <property type="protein sequence ID" value="SBS97371.1"/>
    <property type="molecule type" value="Genomic_DNA"/>
</dbReference>
<accession>A0A1A8X117</accession>
<feature type="compositionally biased region" description="Low complexity" evidence="7">
    <location>
        <begin position="179"/>
        <end position="197"/>
    </location>
</feature>
<evidence type="ECO:0000256" key="6">
    <source>
        <dbReference type="ARBA" id="ARBA00023136"/>
    </source>
</evidence>
<dbReference type="SMART" id="SM00382">
    <property type="entry name" value="AAA"/>
    <property type="match status" value="1"/>
</dbReference>
<evidence type="ECO:0000313" key="11">
    <source>
        <dbReference type="EMBL" id="SBS97371.1"/>
    </source>
</evidence>
<sequence>MYRGPTESSTPIAALMQHSDSSSRRDSARGWVNVASKEERLTVNSENCAVNSQQERVYMTMLGKHSVVNYCLLVNSRASFLSNGGNVSIYNSRNVLYVGKNNVNYAKVFKRRNFFFVKKNMSYLSELNLFEYGNNNSPRIFVRGKNENGNNMPRGGGPWRVRMFSSGRERGNGEDDKGSSASSKGSSASSKGSSASSRNNDSSDENGGRQNMKENFFKLKNPFRVSFEKKWSTNLEGISIKDVYRILKKERSYLAVALLCLLISSLGQMFFPMCISKIINMYGGKEESLKYVMNEVYKTVFLILGISTFSFCRIYFIETSIEKITRRLRKSLFEKILSQKLNFFDIQKTGELINRLSNDIEISSRILIHLSFGIRNLIAALIGGICALHISPSKLFHSFLLPVSAALLIGTSYGKFVKRISIDKQEKLSNCIDFASEKIHNIANVRLLNGESFEKKEFTKYLDEVYKAGTKFSLIKAGNHFLFFSIISLFLLHLIYYGNYLILNKFINTGDLFSLIMYSLFCGSGIQGVLQSVGDLQKCVGSCSKVLQIIKLPSSEFNDKWIKNSINFLKNGNFDVRFDNVSFSYQNDLDNCTNTTLHGICNTGKEGLKNYALKNVSFHLPHNKSVAIVGKSGSGKTTILNLLSKRNETKSGKIFIGNLPIDKINSSALRSILGIVTQNPFLFNISVKSNLLYPYKAHEQMLKEQIELFDHMETKEKLNNRENYLWRDGREKCSGITTNGEVADGAVADGVVADGAMANGAMANGAVANGAMANGAVADWISANTGTADTETDYDRKEIYTYLIEQMKQIRESKRSLIAEKLQNVYTDFHMHDFLSNNPNYDNISVGVDGSFLSGGQKQRVYLAQNLCKNNKILILDEPTSSLDKLSEQIINKALLKYMKGKTTIIFTHRLDLLQFVDYIGVLNDGTMLQFDLRATHKNEQCSSVQFQSGGAAICIYDAYNPENATFPLPQGEFCQDCHLTYVLINILYREESFRKGINCRMQRYMNGRRRFYFSLPCSRELKNIVKLQLLEREDKDKIINIWKEKYKNNKYVIADHIGICKYELIKKNCKNNCHFIIPYKNQNGYINFYSQFIDTKLVFITPLEGYNKFRSNSVPYVTLNFFDELKNKEIVLTKLNIINNTITKDQAKKFYMYILSFYSDFNYFQYVGILPKNEKVHRKYFAAAERKAGKRHPYFDSSNGTIFVHVTIVHKNALALSS</sequence>
<feature type="domain" description="ABC transporter" evidence="9">
    <location>
        <begin position="576"/>
        <end position="950"/>
    </location>
</feature>
<dbReference type="GO" id="GO:0005524">
    <property type="term" value="F:ATP binding"/>
    <property type="evidence" value="ECO:0007669"/>
    <property type="project" value="UniProtKB-KW"/>
</dbReference>
<evidence type="ECO:0000256" key="4">
    <source>
        <dbReference type="ARBA" id="ARBA00022840"/>
    </source>
</evidence>
<keyword evidence="2 8" id="KW-0812">Transmembrane</keyword>
<dbReference type="InterPro" id="IPR039421">
    <property type="entry name" value="Type_1_exporter"/>
</dbReference>
<protein>
    <submittedName>
        <fullName evidence="11">ABC transporter B family member 7, putative (ABCB7)</fullName>
    </submittedName>
</protein>
<dbReference type="InterPro" id="IPR003593">
    <property type="entry name" value="AAA+_ATPase"/>
</dbReference>
<dbReference type="PROSITE" id="PS50929">
    <property type="entry name" value="ABC_TM1F"/>
    <property type="match status" value="1"/>
</dbReference>
<dbReference type="PANTHER" id="PTHR43394:SF1">
    <property type="entry name" value="ATP-BINDING CASSETTE SUB-FAMILY B MEMBER 10, MITOCHONDRIAL"/>
    <property type="match status" value="1"/>
</dbReference>
<evidence type="ECO:0000256" key="5">
    <source>
        <dbReference type="ARBA" id="ARBA00022989"/>
    </source>
</evidence>
<feature type="transmembrane region" description="Helical" evidence="8">
    <location>
        <begin position="481"/>
        <end position="503"/>
    </location>
</feature>
<dbReference type="InterPro" id="IPR036640">
    <property type="entry name" value="ABC1_TM_sf"/>
</dbReference>
<dbReference type="GO" id="GO:0065003">
    <property type="term" value="P:protein-containing complex assembly"/>
    <property type="evidence" value="ECO:0007669"/>
    <property type="project" value="InterPro"/>
</dbReference>
<dbReference type="GO" id="GO:0090374">
    <property type="term" value="P:oligopeptide export from mitochondrion"/>
    <property type="evidence" value="ECO:0007669"/>
    <property type="project" value="TreeGrafter"/>
</dbReference>
<dbReference type="Gene3D" id="3.40.50.300">
    <property type="entry name" value="P-loop containing nucleotide triphosphate hydrolases"/>
    <property type="match status" value="2"/>
</dbReference>
<evidence type="ECO:0000256" key="8">
    <source>
        <dbReference type="SAM" id="Phobius"/>
    </source>
</evidence>
<dbReference type="PANTHER" id="PTHR43394">
    <property type="entry name" value="ATP-DEPENDENT PERMEASE MDL1, MITOCHONDRIAL"/>
    <property type="match status" value="1"/>
</dbReference>
<feature type="domain" description="ABC transmembrane type-1" evidence="10">
    <location>
        <begin position="255"/>
        <end position="538"/>
    </location>
</feature>
<keyword evidence="4" id="KW-0067">ATP-binding</keyword>
<dbReference type="Pfam" id="PF00005">
    <property type="entry name" value="ABC_tran"/>
    <property type="match status" value="2"/>
</dbReference>
<evidence type="ECO:0000313" key="12">
    <source>
        <dbReference type="Proteomes" id="UP000078546"/>
    </source>
</evidence>
<dbReference type="InterPro" id="IPR011527">
    <property type="entry name" value="ABC1_TM_dom"/>
</dbReference>
<organism evidence="11 12">
    <name type="scientific">Plasmodium ovale curtisi</name>
    <dbReference type="NCBI Taxonomy" id="864141"/>
    <lineage>
        <taxon>Eukaryota</taxon>
        <taxon>Sar</taxon>
        <taxon>Alveolata</taxon>
        <taxon>Apicomplexa</taxon>
        <taxon>Aconoidasida</taxon>
        <taxon>Haemosporida</taxon>
        <taxon>Plasmodiidae</taxon>
        <taxon>Plasmodium</taxon>
        <taxon>Plasmodium (Plasmodium)</taxon>
    </lineage>
</organism>
<dbReference type="AlphaFoldDB" id="A0A1A8X117"/>
<feature type="region of interest" description="Disordered" evidence="7">
    <location>
        <begin position="142"/>
        <end position="211"/>
    </location>
</feature>
<dbReference type="CDD" id="cd03228">
    <property type="entry name" value="ABCC_MRP_Like"/>
    <property type="match status" value="1"/>
</dbReference>
<feature type="transmembrane region" description="Helical" evidence="8">
    <location>
        <begin position="253"/>
        <end position="279"/>
    </location>
</feature>
<feature type="compositionally biased region" description="Basic and acidic residues" evidence="7">
    <location>
        <begin position="167"/>
        <end position="178"/>
    </location>
</feature>
<reference evidence="12" key="1">
    <citation type="submission" date="2016-05" db="EMBL/GenBank/DDBJ databases">
        <authorList>
            <person name="Naeem Raeece"/>
        </authorList>
    </citation>
    <scope>NUCLEOTIDE SEQUENCE [LARGE SCALE GENOMIC DNA]</scope>
</reference>
<evidence type="ECO:0000256" key="7">
    <source>
        <dbReference type="SAM" id="MobiDB-lite"/>
    </source>
</evidence>
<dbReference type="GO" id="GO:0015421">
    <property type="term" value="F:ABC-type oligopeptide transporter activity"/>
    <property type="evidence" value="ECO:0007669"/>
    <property type="project" value="TreeGrafter"/>
</dbReference>
<evidence type="ECO:0000259" key="9">
    <source>
        <dbReference type="PROSITE" id="PS50893"/>
    </source>
</evidence>
<keyword evidence="5 8" id="KW-1133">Transmembrane helix</keyword>
<feature type="transmembrane region" description="Helical" evidence="8">
    <location>
        <begin position="366"/>
        <end position="390"/>
    </location>
</feature>
<dbReference type="SUPFAM" id="SSF52540">
    <property type="entry name" value="P-loop containing nucleoside triphosphate hydrolases"/>
    <property type="match status" value="1"/>
</dbReference>
<dbReference type="Pfam" id="PF06644">
    <property type="entry name" value="ATP11"/>
    <property type="match status" value="1"/>
</dbReference>
<dbReference type="InterPro" id="IPR027417">
    <property type="entry name" value="P-loop_NTPase"/>
</dbReference>
<dbReference type="GO" id="GO:0016887">
    <property type="term" value="F:ATP hydrolysis activity"/>
    <property type="evidence" value="ECO:0007669"/>
    <property type="project" value="InterPro"/>
</dbReference>
<evidence type="ECO:0000256" key="3">
    <source>
        <dbReference type="ARBA" id="ARBA00022741"/>
    </source>
</evidence>
<dbReference type="InterPro" id="IPR010591">
    <property type="entry name" value="ATP11"/>
</dbReference>
<dbReference type="Pfam" id="PF00664">
    <property type="entry name" value="ABC_membrane"/>
    <property type="match status" value="1"/>
</dbReference>
<evidence type="ECO:0000259" key="10">
    <source>
        <dbReference type="PROSITE" id="PS50929"/>
    </source>
</evidence>
<evidence type="ECO:0000256" key="2">
    <source>
        <dbReference type="ARBA" id="ARBA00022692"/>
    </source>
</evidence>
<dbReference type="PROSITE" id="PS50893">
    <property type="entry name" value="ABC_TRANSPORTER_2"/>
    <property type="match status" value="1"/>
</dbReference>
<feature type="transmembrane region" description="Helical" evidence="8">
    <location>
        <begin position="299"/>
        <end position="317"/>
    </location>
</feature>
<evidence type="ECO:0000256" key="1">
    <source>
        <dbReference type="ARBA" id="ARBA00004141"/>
    </source>
</evidence>
<dbReference type="Gene3D" id="1.20.1560.10">
    <property type="entry name" value="ABC transporter type 1, transmembrane domain"/>
    <property type="match status" value="1"/>
</dbReference>
<keyword evidence="3" id="KW-0547">Nucleotide-binding</keyword>
<dbReference type="SUPFAM" id="SSF90123">
    <property type="entry name" value="ABC transporter transmembrane region"/>
    <property type="match status" value="1"/>
</dbReference>
<name>A0A1A8X117_PLAOA</name>
<proteinExistence type="predicted"/>
<keyword evidence="6 8" id="KW-0472">Membrane</keyword>
<comment type="subcellular location">
    <subcellularLocation>
        <location evidence="1">Membrane</location>
        <topology evidence="1">Multi-pass membrane protein</topology>
    </subcellularLocation>
</comment>
<dbReference type="InterPro" id="IPR003439">
    <property type="entry name" value="ABC_transporter-like_ATP-bd"/>
</dbReference>
<dbReference type="Proteomes" id="UP000078546">
    <property type="component" value="Unassembled WGS sequence"/>
</dbReference>
<feature type="transmembrane region" description="Helical" evidence="8">
    <location>
        <begin position="396"/>
        <end position="417"/>
    </location>
</feature>
<dbReference type="GO" id="GO:0005743">
    <property type="term" value="C:mitochondrial inner membrane"/>
    <property type="evidence" value="ECO:0007669"/>
    <property type="project" value="TreeGrafter"/>
</dbReference>
<gene>
    <name evidence="11" type="ORF">POVCU1_037660</name>
</gene>